<dbReference type="OrthoDB" id="4173905at2759"/>
<evidence type="ECO:0000256" key="3">
    <source>
        <dbReference type="RuleBase" id="RU363018"/>
    </source>
</evidence>
<dbReference type="InterPro" id="IPR018520">
    <property type="entry name" value="UPP_synth-like_CS"/>
</dbReference>
<dbReference type="FunFam" id="3.40.1180.10:FF:000005">
    <property type="entry name" value="Alkyl transferase"/>
    <property type="match status" value="1"/>
</dbReference>
<name>A0A1E4SFL5_9ASCO</name>
<sequence>MSLFYLSWPLKQLWKAALSVKIFHYLVSLFKDGMIAVMRTGPVPKHIALIMDGNRRYAKTKQLPLEEGHSAGAESLVDVLNVCYKVGIEQVTVYAFSIENFNRPKQEVDTLFGLLRDKLRFLSQNEESFASQNKIIIRILGNRSMIPADILHDLEFVEAKTKDFDTKKVFNVCFPYTSRDEIAAAIRSVVEARKSEEITIDSLNASMYFGPNSPPLDILIRTSGHQRLSDFMLWQCNYNCTIEFVQTLWPDFGFYSITKILLKWSYYKALQLEEESFTGMKKNPTKHVSDILKLLPPPPPFASVNQR</sequence>
<dbReference type="GO" id="GO:0043048">
    <property type="term" value="P:dolichyl monophosphate biosynthetic process"/>
    <property type="evidence" value="ECO:0007669"/>
    <property type="project" value="EnsemblFungi"/>
</dbReference>
<dbReference type="CDD" id="cd00475">
    <property type="entry name" value="Cis_IPPS"/>
    <property type="match status" value="1"/>
</dbReference>
<evidence type="ECO:0000313" key="4">
    <source>
        <dbReference type="EMBL" id="ODV78260.1"/>
    </source>
</evidence>
<dbReference type="RefSeq" id="XP_020063382.1">
    <property type="nucleotide sequence ID" value="XM_020210946.1"/>
</dbReference>
<organism evidence="4 5">
    <name type="scientific">Suhomyces tanzawaensis NRRL Y-17324</name>
    <dbReference type="NCBI Taxonomy" id="984487"/>
    <lineage>
        <taxon>Eukaryota</taxon>
        <taxon>Fungi</taxon>
        <taxon>Dikarya</taxon>
        <taxon>Ascomycota</taxon>
        <taxon>Saccharomycotina</taxon>
        <taxon>Pichiomycetes</taxon>
        <taxon>Debaryomycetaceae</taxon>
        <taxon>Suhomyces</taxon>
    </lineage>
</organism>
<evidence type="ECO:0000256" key="1">
    <source>
        <dbReference type="ARBA" id="ARBA00022679"/>
    </source>
</evidence>
<keyword evidence="1 3" id="KW-0808">Transferase</keyword>
<dbReference type="PROSITE" id="PS01066">
    <property type="entry name" value="UPP_SYNTHASE"/>
    <property type="match status" value="1"/>
</dbReference>
<accession>A0A1E4SFL5</accession>
<dbReference type="PANTHER" id="PTHR10291:SF2">
    <property type="entry name" value="DEHYDRODOLICHYL DIPHOSPHATE SYNTHASE COMPLEX SUBUNIT SRT1"/>
    <property type="match status" value="1"/>
</dbReference>
<proteinExistence type="inferred from homology"/>
<dbReference type="GO" id="GO:0016020">
    <property type="term" value="C:membrane"/>
    <property type="evidence" value="ECO:0007669"/>
    <property type="project" value="TreeGrafter"/>
</dbReference>
<evidence type="ECO:0000313" key="5">
    <source>
        <dbReference type="Proteomes" id="UP000094285"/>
    </source>
</evidence>
<dbReference type="GeneID" id="30985082"/>
<evidence type="ECO:0000256" key="2">
    <source>
        <dbReference type="ARBA" id="ARBA00022842"/>
    </source>
</evidence>
<dbReference type="GO" id="GO:0005783">
    <property type="term" value="C:endoplasmic reticulum"/>
    <property type="evidence" value="ECO:0007669"/>
    <property type="project" value="TreeGrafter"/>
</dbReference>
<dbReference type="NCBIfam" id="TIGR00055">
    <property type="entry name" value="uppS"/>
    <property type="match status" value="1"/>
</dbReference>
<dbReference type="PANTHER" id="PTHR10291">
    <property type="entry name" value="DEHYDRODOLICHYL DIPHOSPHATE SYNTHASE FAMILY MEMBER"/>
    <property type="match status" value="1"/>
</dbReference>
<dbReference type="Proteomes" id="UP000094285">
    <property type="component" value="Unassembled WGS sequence"/>
</dbReference>
<protein>
    <recommendedName>
        <fullName evidence="3">Alkyl transferase</fullName>
        <ecNumber evidence="3">2.5.1.-</ecNumber>
    </recommendedName>
</protein>
<dbReference type="AlphaFoldDB" id="A0A1E4SFL5"/>
<dbReference type="EMBL" id="KV453913">
    <property type="protein sequence ID" value="ODV78260.1"/>
    <property type="molecule type" value="Genomic_DNA"/>
</dbReference>
<dbReference type="HAMAP" id="MF_01139">
    <property type="entry name" value="ISPT"/>
    <property type="match status" value="1"/>
</dbReference>
<dbReference type="InterPro" id="IPR001441">
    <property type="entry name" value="UPP_synth-like"/>
</dbReference>
<dbReference type="GO" id="GO:0016094">
    <property type="term" value="P:polyprenol biosynthetic process"/>
    <property type="evidence" value="ECO:0007669"/>
    <property type="project" value="TreeGrafter"/>
</dbReference>
<keyword evidence="2" id="KW-0460">Magnesium</keyword>
<dbReference type="STRING" id="984487.A0A1E4SFL5"/>
<gene>
    <name evidence="4" type="ORF">CANTADRAFT_67136</name>
</gene>
<dbReference type="InterPro" id="IPR036424">
    <property type="entry name" value="UPP_synth-like_sf"/>
</dbReference>
<dbReference type="Gene3D" id="3.40.1180.10">
    <property type="entry name" value="Decaprenyl diphosphate synthase-like"/>
    <property type="match status" value="1"/>
</dbReference>
<comment type="similarity">
    <text evidence="3">Belongs to the UPP synthase family.</text>
</comment>
<dbReference type="EC" id="2.5.1.-" evidence="3"/>
<keyword evidence="5" id="KW-1185">Reference proteome</keyword>
<dbReference type="Pfam" id="PF01255">
    <property type="entry name" value="Prenyltransf"/>
    <property type="match status" value="1"/>
</dbReference>
<dbReference type="GO" id="GO:0045547">
    <property type="term" value="F:ditrans,polycis-polyprenyl diphosphate synthase [(2E,6E)-farnesyl diphosphate specific] activity"/>
    <property type="evidence" value="ECO:0007669"/>
    <property type="project" value="EnsemblFungi"/>
</dbReference>
<reference evidence="5" key="1">
    <citation type="submission" date="2016-05" db="EMBL/GenBank/DDBJ databases">
        <title>Comparative genomics of biotechnologically important yeasts.</title>
        <authorList>
            <consortium name="DOE Joint Genome Institute"/>
            <person name="Riley R."/>
            <person name="Haridas S."/>
            <person name="Wolfe K.H."/>
            <person name="Lopes M.R."/>
            <person name="Hittinger C.T."/>
            <person name="Goker M."/>
            <person name="Salamov A."/>
            <person name="Wisecaver J."/>
            <person name="Long T.M."/>
            <person name="Aerts A.L."/>
            <person name="Barry K."/>
            <person name="Choi C."/>
            <person name="Clum A."/>
            <person name="Coughlan A.Y."/>
            <person name="Deshpande S."/>
            <person name="Douglass A.P."/>
            <person name="Hanson S.J."/>
            <person name="Klenk H.-P."/>
            <person name="Labutti K."/>
            <person name="Lapidus A."/>
            <person name="Lindquist E."/>
            <person name="Lipzen A."/>
            <person name="Meier-Kolthoff J.P."/>
            <person name="Ohm R.A."/>
            <person name="Otillar R.P."/>
            <person name="Pangilinan J."/>
            <person name="Peng Y."/>
            <person name="Rokas A."/>
            <person name="Rosa C.A."/>
            <person name="Scheuner C."/>
            <person name="Sibirny A.A."/>
            <person name="Slot J.C."/>
            <person name="Stielow J.B."/>
            <person name="Sun H."/>
            <person name="Kurtzman C.P."/>
            <person name="Blackwell M."/>
            <person name="Grigoriev I.V."/>
            <person name="Jeffries T.W."/>
        </authorList>
    </citation>
    <scope>NUCLEOTIDE SEQUENCE [LARGE SCALE GENOMIC DNA]</scope>
    <source>
        <strain evidence="5">NRRL Y-17324</strain>
    </source>
</reference>
<dbReference type="GO" id="GO:1904423">
    <property type="term" value="C:dehydrodolichyl diphosphate synthase complex"/>
    <property type="evidence" value="ECO:0007669"/>
    <property type="project" value="EnsemblFungi"/>
</dbReference>
<dbReference type="SUPFAM" id="SSF64005">
    <property type="entry name" value="Undecaprenyl diphosphate synthase"/>
    <property type="match status" value="1"/>
</dbReference>
<dbReference type="GO" id="GO:0005811">
    <property type="term" value="C:lipid droplet"/>
    <property type="evidence" value="ECO:0007669"/>
    <property type="project" value="EnsemblFungi"/>
</dbReference>